<dbReference type="Proteomes" id="UP000184267">
    <property type="component" value="Unassembled WGS sequence"/>
</dbReference>
<protein>
    <recommendedName>
        <fullName evidence="7">Major facilitator superfamily (MFS) profile domain-containing protein</fullName>
    </recommendedName>
</protein>
<feature type="transmembrane region" description="Helical" evidence="6">
    <location>
        <begin position="352"/>
        <end position="372"/>
    </location>
</feature>
<evidence type="ECO:0000256" key="2">
    <source>
        <dbReference type="ARBA" id="ARBA00022448"/>
    </source>
</evidence>
<feature type="transmembrane region" description="Helical" evidence="6">
    <location>
        <begin position="96"/>
        <end position="117"/>
    </location>
</feature>
<dbReference type="PANTHER" id="PTHR43791:SF46">
    <property type="entry name" value="MAJOR FACILITATOR SUPERFAMILY (MFS) PROFILE DOMAIN-CONTAINING PROTEIN-RELATED"/>
    <property type="match status" value="1"/>
</dbReference>
<feature type="transmembrane region" description="Helical" evidence="6">
    <location>
        <begin position="325"/>
        <end position="345"/>
    </location>
</feature>
<feature type="transmembrane region" description="Helical" evidence="6">
    <location>
        <begin position="445"/>
        <end position="466"/>
    </location>
</feature>
<proteinExistence type="predicted"/>
<keyword evidence="4 6" id="KW-1133">Transmembrane helix</keyword>
<keyword evidence="2" id="KW-0813">Transport</keyword>
<feature type="transmembrane region" description="Helical" evidence="6">
    <location>
        <begin position="378"/>
        <end position="401"/>
    </location>
</feature>
<comment type="caution">
    <text evidence="8">The sequence shown here is derived from an EMBL/GenBank/DDBJ whole genome shotgun (WGS) entry which is preliminary data.</text>
</comment>
<feature type="transmembrane region" description="Helical" evidence="6">
    <location>
        <begin position="58"/>
        <end position="76"/>
    </location>
</feature>
<feature type="transmembrane region" description="Helical" evidence="6">
    <location>
        <begin position="217"/>
        <end position="239"/>
    </location>
</feature>
<dbReference type="Gene3D" id="1.20.1250.20">
    <property type="entry name" value="MFS general substrate transporter like domains"/>
    <property type="match status" value="2"/>
</dbReference>
<feature type="transmembrane region" description="Helical" evidence="6">
    <location>
        <begin position="149"/>
        <end position="172"/>
    </location>
</feature>
<dbReference type="PROSITE" id="PS50850">
    <property type="entry name" value="MFS"/>
    <property type="match status" value="1"/>
</dbReference>
<feature type="domain" description="Major facilitator superfamily (MFS) profile" evidence="7">
    <location>
        <begin position="58"/>
        <end position="473"/>
    </location>
</feature>
<dbReference type="Pfam" id="PF07690">
    <property type="entry name" value="MFS_1"/>
    <property type="match status" value="1"/>
</dbReference>
<evidence type="ECO:0000256" key="5">
    <source>
        <dbReference type="ARBA" id="ARBA00023136"/>
    </source>
</evidence>
<comment type="subcellular location">
    <subcellularLocation>
        <location evidence="1">Membrane</location>
        <topology evidence="1">Multi-pass membrane protein</topology>
    </subcellularLocation>
</comment>
<keyword evidence="9" id="KW-1185">Reference proteome</keyword>
<feature type="transmembrane region" description="Helical" evidence="6">
    <location>
        <begin position="184"/>
        <end position="205"/>
    </location>
</feature>
<dbReference type="GO" id="GO:0022857">
    <property type="term" value="F:transmembrane transporter activity"/>
    <property type="evidence" value="ECO:0007669"/>
    <property type="project" value="InterPro"/>
</dbReference>
<sequence length="504" mass="56226">MDVSIEKAVTVDTASVCKDGEIDDHVSSADYQGRLAGYRERYPNVNQAKLVRKIDLRVVPMISILYLLAFLDRVNVSNAVLFSLKPDLKLTGDQFNTALVVFFVPYVLFEIPSNVFLKRFKPHVWLPLCMFLFGLITILQGFAQNFGGLVAARFFLGLAESGFFPGCCYMLSMWYTRGEAQKRYSFFFSSTTLAGGFGGLLASAIGKLDGVRGFHGWRWILILEGILTAVVAVLSYFVLPDFPEDAKWLAEDEKEYLKARLCEDVGHSRSQDPLTFRSVLVVLKDPKIIFGPFMYFGLIVPAYSNSYFAPTIVQTFGHSVITTQLLSVPPFACAFVFTMIIAFVSDHYRRRFLFFVGCCAIGLAGYIILLVVHDNTHLQYGALYIVPMGIYSAMPIALCWFETNLGSHHRRAVGTAAQISFGNIGGIVAAYSFLTKDSPRFIPGYSINVAFIILAIASGCGYFLTVRAENRRRDRMAAEGTAPVLSAEEKEKLGDLNSEYRYFT</sequence>
<dbReference type="FunFam" id="1.20.1250.20:FF:000034">
    <property type="entry name" value="MFS general substrate transporter"/>
    <property type="match status" value="1"/>
</dbReference>
<evidence type="ECO:0000256" key="1">
    <source>
        <dbReference type="ARBA" id="ARBA00004141"/>
    </source>
</evidence>
<feature type="transmembrane region" description="Helical" evidence="6">
    <location>
        <begin position="124"/>
        <end position="143"/>
    </location>
</feature>
<dbReference type="PANTHER" id="PTHR43791">
    <property type="entry name" value="PERMEASE-RELATED"/>
    <property type="match status" value="1"/>
</dbReference>
<dbReference type="OrthoDB" id="2985014at2759"/>
<evidence type="ECO:0000256" key="3">
    <source>
        <dbReference type="ARBA" id="ARBA00022692"/>
    </source>
</evidence>
<evidence type="ECO:0000256" key="6">
    <source>
        <dbReference type="SAM" id="Phobius"/>
    </source>
</evidence>
<evidence type="ECO:0000313" key="8">
    <source>
        <dbReference type="EMBL" id="OJT01595.1"/>
    </source>
</evidence>
<dbReference type="AlphaFoldDB" id="A0A1M2V1Z4"/>
<dbReference type="EMBL" id="MNAD01001730">
    <property type="protein sequence ID" value="OJT01595.1"/>
    <property type="molecule type" value="Genomic_DNA"/>
</dbReference>
<gene>
    <name evidence="8" type="ORF">TRAPUB_7937</name>
</gene>
<keyword evidence="5 6" id="KW-0472">Membrane</keyword>
<keyword evidence="3 6" id="KW-0812">Transmembrane</keyword>
<organism evidence="8 9">
    <name type="scientific">Trametes pubescens</name>
    <name type="common">White-rot fungus</name>
    <dbReference type="NCBI Taxonomy" id="154538"/>
    <lineage>
        <taxon>Eukaryota</taxon>
        <taxon>Fungi</taxon>
        <taxon>Dikarya</taxon>
        <taxon>Basidiomycota</taxon>
        <taxon>Agaricomycotina</taxon>
        <taxon>Agaricomycetes</taxon>
        <taxon>Polyporales</taxon>
        <taxon>Polyporaceae</taxon>
        <taxon>Trametes</taxon>
    </lineage>
</organism>
<dbReference type="GO" id="GO:0005886">
    <property type="term" value="C:plasma membrane"/>
    <property type="evidence" value="ECO:0007669"/>
    <property type="project" value="TreeGrafter"/>
</dbReference>
<dbReference type="InterPro" id="IPR011701">
    <property type="entry name" value="MFS"/>
</dbReference>
<dbReference type="FunFam" id="1.20.1250.20:FF:000068">
    <property type="entry name" value="MFS general substrate transporter"/>
    <property type="match status" value="1"/>
</dbReference>
<dbReference type="InterPro" id="IPR020846">
    <property type="entry name" value="MFS_dom"/>
</dbReference>
<dbReference type="OMA" id="CFFIVPG"/>
<feature type="transmembrane region" description="Helical" evidence="6">
    <location>
        <begin position="413"/>
        <end position="433"/>
    </location>
</feature>
<accession>A0A1M2V1Z4</accession>
<evidence type="ECO:0000256" key="4">
    <source>
        <dbReference type="ARBA" id="ARBA00022989"/>
    </source>
</evidence>
<feature type="transmembrane region" description="Helical" evidence="6">
    <location>
        <begin position="293"/>
        <end position="313"/>
    </location>
</feature>
<reference evidence="8 9" key="1">
    <citation type="submission" date="2016-10" db="EMBL/GenBank/DDBJ databases">
        <title>Genome sequence of the basidiomycete white-rot fungus Trametes pubescens.</title>
        <authorList>
            <person name="Makela M.R."/>
            <person name="Granchi Z."/>
            <person name="Peng M."/>
            <person name="De Vries R.P."/>
            <person name="Grigoriev I."/>
            <person name="Riley R."/>
            <person name="Hilden K."/>
        </authorList>
    </citation>
    <scope>NUCLEOTIDE SEQUENCE [LARGE SCALE GENOMIC DNA]</scope>
    <source>
        <strain evidence="8 9">FBCC735</strain>
    </source>
</reference>
<dbReference type="InterPro" id="IPR036259">
    <property type="entry name" value="MFS_trans_sf"/>
</dbReference>
<name>A0A1M2V1Z4_TRAPU</name>
<evidence type="ECO:0000313" key="9">
    <source>
        <dbReference type="Proteomes" id="UP000184267"/>
    </source>
</evidence>
<evidence type="ECO:0000259" key="7">
    <source>
        <dbReference type="PROSITE" id="PS50850"/>
    </source>
</evidence>
<dbReference type="SUPFAM" id="SSF103473">
    <property type="entry name" value="MFS general substrate transporter"/>
    <property type="match status" value="1"/>
</dbReference>